<sequence>MSEIHGKVVIITGASSGLGEATAHRLAKGGAKLVLGARREERLQSLRDAIVEQGGEAIYQVTDVTDRDQVEALASAAKQAYGRIDVLVNNAGLMPLSPLDQLKVDEWEQMVDVNIKGVLYGLAAVLPTMREQHAGHIINLSSVAGHVVFPASAVYSATKYAVKALSEGIRQEGGEEIRSTNISPGAVATELTTTISDPDTAQNVNELYEMAIDADAIARAIVYAIEQPADVDVNELIIRPTKQPL</sequence>
<evidence type="ECO:0000256" key="7">
    <source>
        <dbReference type="RuleBase" id="RU000363"/>
    </source>
</evidence>
<dbReference type="RefSeq" id="WP_040184577.1">
    <property type="nucleotide sequence ID" value="NZ_JACHXQ010000010.1"/>
</dbReference>
<reference evidence="9 10" key="1">
    <citation type="submission" date="2020-08" db="EMBL/GenBank/DDBJ databases">
        <title>Genomic Encyclopedia of Type Strains, Phase III (KMG-III): the genomes of soil and plant-associated and newly described type strains.</title>
        <authorList>
            <person name="Whitman W."/>
        </authorList>
    </citation>
    <scope>NUCLEOTIDE SEQUENCE [LARGE SCALE GENOMIC DNA]</scope>
    <source>
        <strain evidence="9 10">CECT 7341</strain>
    </source>
</reference>
<dbReference type="Pfam" id="PF00106">
    <property type="entry name" value="adh_short"/>
    <property type="match status" value="1"/>
</dbReference>
<comment type="pathway">
    <text evidence="1">Organosulfur degradation.</text>
</comment>
<gene>
    <name evidence="9" type="ORF">FHR95_002771</name>
</gene>
<comment type="caution">
    <text evidence="9">The sequence shown here is derived from an EMBL/GenBank/DDBJ whole genome shotgun (WGS) entry which is preliminary data.</text>
</comment>
<evidence type="ECO:0000256" key="3">
    <source>
        <dbReference type="ARBA" id="ARBA00023002"/>
    </source>
</evidence>
<dbReference type="InterPro" id="IPR020904">
    <property type="entry name" value="Sc_DH/Rdtase_CS"/>
</dbReference>
<dbReference type="EMBL" id="JACHXQ010000010">
    <property type="protein sequence ID" value="MBB3185190.1"/>
    <property type="molecule type" value="Genomic_DNA"/>
</dbReference>
<dbReference type="PROSITE" id="PS00061">
    <property type="entry name" value="ADH_SHORT"/>
    <property type="match status" value="1"/>
</dbReference>
<name>A0A7W5DM92_9GAMM</name>
<protein>
    <recommendedName>
        <fullName evidence="6">sulfoacetaldehyde reductase (NADPH)</fullName>
        <ecNumber evidence="6">1.1.1.313</ecNumber>
    </recommendedName>
</protein>
<feature type="domain" description="Ketoreductase" evidence="8">
    <location>
        <begin position="7"/>
        <end position="185"/>
    </location>
</feature>
<dbReference type="InterPro" id="IPR002347">
    <property type="entry name" value="SDR_fam"/>
</dbReference>
<evidence type="ECO:0000259" key="8">
    <source>
        <dbReference type="SMART" id="SM00822"/>
    </source>
</evidence>
<evidence type="ECO:0000256" key="6">
    <source>
        <dbReference type="ARBA" id="ARBA00066933"/>
    </source>
</evidence>
<accession>A0A7W5DM92</accession>
<dbReference type="PRINTS" id="PR00081">
    <property type="entry name" value="GDHRDH"/>
</dbReference>
<evidence type="ECO:0000313" key="10">
    <source>
        <dbReference type="Proteomes" id="UP000563050"/>
    </source>
</evidence>
<proteinExistence type="inferred from homology"/>
<dbReference type="Proteomes" id="UP000563050">
    <property type="component" value="Unassembled WGS sequence"/>
</dbReference>
<dbReference type="EC" id="1.1.1.313" evidence="6"/>
<dbReference type="InterPro" id="IPR057326">
    <property type="entry name" value="KR_dom"/>
</dbReference>
<dbReference type="InterPro" id="IPR036291">
    <property type="entry name" value="NAD(P)-bd_dom_sf"/>
</dbReference>
<dbReference type="Gene3D" id="3.40.50.720">
    <property type="entry name" value="NAD(P)-binding Rossmann-like Domain"/>
    <property type="match status" value="1"/>
</dbReference>
<keyword evidence="3" id="KW-0560">Oxidoreductase</keyword>
<dbReference type="GO" id="GO:0016616">
    <property type="term" value="F:oxidoreductase activity, acting on the CH-OH group of donors, NAD or NADP as acceptor"/>
    <property type="evidence" value="ECO:0007669"/>
    <property type="project" value="UniProtKB-ARBA"/>
</dbReference>
<evidence type="ECO:0000256" key="2">
    <source>
        <dbReference type="ARBA" id="ARBA00006484"/>
    </source>
</evidence>
<evidence type="ECO:0000256" key="1">
    <source>
        <dbReference type="ARBA" id="ARBA00005177"/>
    </source>
</evidence>
<dbReference type="PRINTS" id="PR00080">
    <property type="entry name" value="SDRFAMILY"/>
</dbReference>
<keyword evidence="10" id="KW-1185">Reference proteome</keyword>
<evidence type="ECO:0000313" key="9">
    <source>
        <dbReference type="EMBL" id="MBB3185190.1"/>
    </source>
</evidence>
<dbReference type="PANTHER" id="PTHR43115">
    <property type="entry name" value="DEHYDROGENASE/REDUCTASE SDR FAMILY MEMBER 11"/>
    <property type="match status" value="1"/>
</dbReference>
<dbReference type="PANTHER" id="PTHR43115:SF4">
    <property type="entry name" value="DEHYDROGENASE_REDUCTASE SDR FAMILY MEMBER 11"/>
    <property type="match status" value="1"/>
</dbReference>
<dbReference type="AlphaFoldDB" id="A0A7W5DM92"/>
<dbReference type="SUPFAM" id="SSF51735">
    <property type="entry name" value="NAD(P)-binding Rossmann-fold domains"/>
    <property type="match status" value="1"/>
</dbReference>
<evidence type="ECO:0000256" key="4">
    <source>
        <dbReference type="ARBA" id="ARBA00052263"/>
    </source>
</evidence>
<dbReference type="FunFam" id="3.40.50.720:FF:000047">
    <property type="entry name" value="NADP-dependent L-serine/L-allo-threonine dehydrogenase"/>
    <property type="match status" value="1"/>
</dbReference>
<comment type="catalytic activity">
    <reaction evidence="4">
        <text>2-hydroxyethane-1-sulfonate + NADP(+) = sulfoacetaldehyde + NADPH + H(+)</text>
        <dbReference type="Rhea" id="RHEA:29591"/>
        <dbReference type="ChEBI" id="CHEBI:15378"/>
        <dbReference type="ChEBI" id="CHEBI:57783"/>
        <dbReference type="ChEBI" id="CHEBI:58246"/>
        <dbReference type="ChEBI" id="CHEBI:58349"/>
        <dbReference type="ChEBI" id="CHEBI:61904"/>
        <dbReference type="EC" id="1.1.1.313"/>
    </reaction>
</comment>
<evidence type="ECO:0000256" key="5">
    <source>
        <dbReference type="ARBA" id="ARBA00063095"/>
    </source>
</evidence>
<dbReference type="SMART" id="SM00822">
    <property type="entry name" value="PKS_KR"/>
    <property type="match status" value="1"/>
</dbReference>
<comment type="similarity">
    <text evidence="2 7">Belongs to the short-chain dehydrogenases/reductases (SDR) family.</text>
</comment>
<organism evidence="9 10">
    <name type="scientific">Halomonas fontilapidosi</name>
    <dbReference type="NCBI Taxonomy" id="616675"/>
    <lineage>
        <taxon>Bacteria</taxon>
        <taxon>Pseudomonadati</taxon>
        <taxon>Pseudomonadota</taxon>
        <taxon>Gammaproteobacteria</taxon>
        <taxon>Oceanospirillales</taxon>
        <taxon>Halomonadaceae</taxon>
        <taxon>Halomonas</taxon>
    </lineage>
</organism>
<comment type="subunit">
    <text evidence="5">Homodimer and heterotetramer.</text>
</comment>